<reference evidence="2" key="1">
    <citation type="journal article" date="2019" name="Sci. Rep.">
        <title>Draft genome of Tanacetum cinerariifolium, the natural source of mosquito coil.</title>
        <authorList>
            <person name="Yamashiro T."/>
            <person name="Shiraishi A."/>
            <person name="Satake H."/>
            <person name="Nakayama K."/>
        </authorList>
    </citation>
    <scope>NUCLEOTIDE SEQUENCE</scope>
</reference>
<dbReference type="PANTHER" id="PTHR33067">
    <property type="entry name" value="RNA-DIRECTED DNA POLYMERASE-RELATED"/>
    <property type="match status" value="1"/>
</dbReference>
<feature type="compositionally biased region" description="Basic and acidic residues" evidence="1">
    <location>
        <begin position="283"/>
        <end position="294"/>
    </location>
</feature>
<dbReference type="GO" id="GO:0003964">
    <property type="term" value="F:RNA-directed DNA polymerase activity"/>
    <property type="evidence" value="ECO:0007669"/>
    <property type="project" value="UniProtKB-KW"/>
</dbReference>
<comment type="caution">
    <text evidence="2">The sequence shown here is derived from an EMBL/GenBank/DDBJ whole genome shotgun (WGS) entry which is preliminary data.</text>
</comment>
<sequence length="568" mass="64885">MQEGKGIAGLEGVELVLEIEELLLPLAGVEEGLFIVIQFKVSALNVDFDFKIDLIVFGPETGSAPVSFSSGGRGVCARMNGDALVEKVTDMKELMSLTNSLLQNDLSCHNCGIQFQEPPSPYLEPKRSIHQTKKRNPFIPLEDKVPKVKYPPFENLFEAEVVYNPFIDLSFPTADDQPMWRNNRVVVPTFGAAIIAVDLGKNFTVKGHHLSMIKDRQFNGRAQANPYKHEDLNKKKPTMSTEDIEEADIEETTTTYDPPVKPKAKTTNIHDDTKDEVDETEKEVEPSSSKETKSDPPPLKVYKPKIPYPQCIRKENMEERYAKLINLIKEVRINVPLIDVLAGMLNYGKFLKDLVSNKNFVILQMEEDDKVPVILGRPFLHTVDAIIRVKNKEINLGVRDDRITFLIDKAMQHSHFNDDTCFHMDVIDEVTEEELDALLDDYEPFLNTSEKINETSLDKEFEEFMVVNVEEIPKQEEEVKGNFKELPIEGNLRIKTFIQDPPTNLEMKPLPKHLKYAYLEKDSLLPVVISALLKDDEKKCLVSILKKYKEAFAWKHLIFRTLPIIWKT</sequence>
<dbReference type="EMBL" id="BKCJ010000492">
    <property type="protein sequence ID" value="GEU33700.1"/>
    <property type="molecule type" value="Genomic_DNA"/>
</dbReference>
<evidence type="ECO:0000256" key="1">
    <source>
        <dbReference type="SAM" id="MobiDB-lite"/>
    </source>
</evidence>
<evidence type="ECO:0000313" key="2">
    <source>
        <dbReference type="EMBL" id="GEU33700.1"/>
    </source>
</evidence>
<feature type="compositionally biased region" description="Acidic residues" evidence="1">
    <location>
        <begin position="242"/>
        <end position="251"/>
    </location>
</feature>
<keyword evidence="2" id="KW-0548">Nucleotidyltransferase</keyword>
<dbReference type="PANTHER" id="PTHR33067:SF9">
    <property type="entry name" value="RNA-DIRECTED DNA POLYMERASE"/>
    <property type="match status" value="1"/>
</dbReference>
<keyword evidence="2" id="KW-0808">Transferase</keyword>
<feature type="region of interest" description="Disordered" evidence="1">
    <location>
        <begin position="221"/>
        <end position="301"/>
    </location>
</feature>
<dbReference type="AlphaFoldDB" id="A0A6L2JAD3"/>
<proteinExistence type="predicted"/>
<gene>
    <name evidence="2" type="ORF">Tci_005678</name>
</gene>
<name>A0A6L2JAD3_TANCI</name>
<keyword evidence="2" id="KW-0695">RNA-directed DNA polymerase</keyword>
<protein>
    <submittedName>
        <fullName evidence="2">Reverse transcriptase domain-containing protein</fullName>
    </submittedName>
</protein>
<organism evidence="2">
    <name type="scientific">Tanacetum cinerariifolium</name>
    <name type="common">Dalmatian daisy</name>
    <name type="synonym">Chrysanthemum cinerariifolium</name>
    <dbReference type="NCBI Taxonomy" id="118510"/>
    <lineage>
        <taxon>Eukaryota</taxon>
        <taxon>Viridiplantae</taxon>
        <taxon>Streptophyta</taxon>
        <taxon>Embryophyta</taxon>
        <taxon>Tracheophyta</taxon>
        <taxon>Spermatophyta</taxon>
        <taxon>Magnoliopsida</taxon>
        <taxon>eudicotyledons</taxon>
        <taxon>Gunneridae</taxon>
        <taxon>Pentapetalae</taxon>
        <taxon>asterids</taxon>
        <taxon>campanulids</taxon>
        <taxon>Asterales</taxon>
        <taxon>Asteraceae</taxon>
        <taxon>Asteroideae</taxon>
        <taxon>Anthemideae</taxon>
        <taxon>Anthemidinae</taxon>
        <taxon>Tanacetum</taxon>
    </lineage>
</organism>
<accession>A0A6L2JAD3</accession>